<keyword evidence="2" id="KW-0812">Transmembrane</keyword>
<evidence type="ECO:0000313" key="4">
    <source>
        <dbReference type="Proteomes" id="UP000324222"/>
    </source>
</evidence>
<proteinExistence type="predicted"/>
<dbReference type="EMBL" id="VSRR010000499">
    <property type="protein sequence ID" value="MPC16356.1"/>
    <property type="molecule type" value="Genomic_DNA"/>
</dbReference>
<name>A0A5B7D5C5_PORTR</name>
<keyword evidence="2" id="KW-0472">Membrane</keyword>
<feature type="transmembrane region" description="Helical" evidence="2">
    <location>
        <begin position="114"/>
        <end position="135"/>
    </location>
</feature>
<evidence type="ECO:0000313" key="3">
    <source>
        <dbReference type="EMBL" id="MPC16356.1"/>
    </source>
</evidence>
<keyword evidence="2" id="KW-1133">Transmembrane helix</keyword>
<evidence type="ECO:0000256" key="1">
    <source>
        <dbReference type="SAM" id="MobiDB-lite"/>
    </source>
</evidence>
<gene>
    <name evidence="3" type="ORF">E2C01_009179</name>
</gene>
<comment type="caution">
    <text evidence="3">The sequence shown here is derived from an EMBL/GenBank/DDBJ whole genome shotgun (WGS) entry which is preliminary data.</text>
</comment>
<keyword evidence="4" id="KW-1185">Reference proteome</keyword>
<sequence>MQKNGRQSLEAIDRLKPSRLHSTTPPLYSTSPPSPSQRVVFCLAYHSATPPLHSTSPPSPSQRAVFCLAYHSATPLPLTPPVHFHSIIPHADLFVLFSLPSHASSSTSHSTTSILLLFHMLTCFPVLFTTLRILFHLPFHLVTSTAAPHPELFTTNVLFFLQGSSHHLNISLSPQHDL</sequence>
<feature type="region of interest" description="Disordered" evidence="1">
    <location>
        <begin position="1"/>
        <end position="34"/>
    </location>
</feature>
<protein>
    <submittedName>
        <fullName evidence="3">Uncharacterized protein</fullName>
    </submittedName>
</protein>
<reference evidence="3 4" key="1">
    <citation type="submission" date="2019-05" db="EMBL/GenBank/DDBJ databases">
        <title>Another draft genome of Portunus trituberculatus and its Hox gene families provides insights of decapod evolution.</title>
        <authorList>
            <person name="Jeong J.-H."/>
            <person name="Song I."/>
            <person name="Kim S."/>
            <person name="Choi T."/>
            <person name="Kim D."/>
            <person name="Ryu S."/>
            <person name="Kim W."/>
        </authorList>
    </citation>
    <scope>NUCLEOTIDE SEQUENCE [LARGE SCALE GENOMIC DNA]</scope>
    <source>
        <tissue evidence="3">Muscle</tissue>
    </source>
</reference>
<organism evidence="3 4">
    <name type="scientific">Portunus trituberculatus</name>
    <name type="common">Swimming crab</name>
    <name type="synonym">Neptunus trituberculatus</name>
    <dbReference type="NCBI Taxonomy" id="210409"/>
    <lineage>
        <taxon>Eukaryota</taxon>
        <taxon>Metazoa</taxon>
        <taxon>Ecdysozoa</taxon>
        <taxon>Arthropoda</taxon>
        <taxon>Crustacea</taxon>
        <taxon>Multicrustacea</taxon>
        <taxon>Malacostraca</taxon>
        <taxon>Eumalacostraca</taxon>
        <taxon>Eucarida</taxon>
        <taxon>Decapoda</taxon>
        <taxon>Pleocyemata</taxon>
        <taxon>Brachyura</taxon>
        <taxon>Eubrachyura</taxon>
        <taxon>Portunoidea</taxon>
        <taxon>Portunidae</taxon>
        <taxon>Portuninae</taxon>
        <taxon>Portunus</taxon>
    </lineage>
</organism>
<dbReference type="Proteomes" id="UP000324222">
    <property type="component" value="Unassembled WGS sequence"/>
</dbReference>
<evidence type="ECO:0000256" key="2">
    <source>
        <dbReference type="SAM" id="Phobius"/>
    </source>
</evidence>
<accession>A0A5B7D5C5</accession>
<feature type="compositionally biased region" description="Low complexity" evidence="1">
    <location>
        <begin position="22"/>
        <end position="31"/>
    </location>
</feature>
<dbReference type="AlphaFoldDB" id="A0A5B7D5C5"/>